<dbReference type="PROSITE" id="PS51257">
    <property type="entry name" value="PROKAR_LIPOPROTEIN"/>
    <property type="match status" value="1"/>
</dbReference>
<dbReference type="Gene3D" id="2.120.10.30">
    <property type="entry name" value="TolB, C-terminal domain"/>
    <property type="match status" value="1"/>
</dbReference>
<evidence type="ECO:0000313" key="2">
    <source>
        <dbReference type="EMBL" id="HCK23690.1"/>
    </source>
</evidence>
<proteinExistence type="predicted"/>
<dbReference type="InterPro" id="IPR011042">
    <property type="entry name" value="6-blade_b-propeller_TolB-like"/>
</dbReference>
<keyword evidence="1" id="KW-0812">Transmembrane</keyword>
<dbReference type="SUPFAM" id="SSF101898">
    <property type="entry name" value="NHL repeat"/>
    <property type="match status" value="1"/>
</dbReference>
<feature type="transmembrane region" description="Helical" evidence="1">
    <location>
        <begin position="15"/>
        <end position="31"/>
    </location>
</feature>
<dbReference type="Proteomes" id="UP000263098">
    <property type="component" value="Unassembled WGS sequence"/>
</dbReference>
<evidence type="ECO:0008006" key="4">
    <source>
        <dbReference type="Google" id="ProtNLM"/>
    </source>
</evidence>
<evidence type="ECO:0000313" key="3">
    <source>
        <dbReference type="Proteomes" id="UP000263098"/>
    </source>
</evidence>
<evidence type="ECO:0000256" key="1">
    <source>
        <dbReference type="SAM" id="Phobius"/>
    </source>
</evidence>
<name>A0A3D2SDT8_9BACE</name>
<gene>
    <name evidence="2" type="ORF">DHW31_02735</name>
</gene>
<sequence length="403" mass="46680">MCKSLNRLKYKKNNYYYYYGTLALLLISFGSCNQRKTTVSHSTLMEINASNCHATDKYLYTDSSIIESYDYVALETTEESLLGDISSVCFDDGLFFVSDKIDGKINRILVFDQSGKFITQVGQRGNGEGEYIYVRSWTINPFENFVSIIDANFSIKYYDYSGKYLKAIHLKDDFTCVAQYQYLSSGDILAKYAINWKKEDDCILYTKDFKSKVILWEHRNIYFDGIYPTMSNYISVNKEKCYLMREFCDTVFALNKGRPEPVCVLSSIKTIPPGYSFKGQKLEELFTQLKEQKYSRLLNFVALDNYYMFEHISQYQMTILLWSIEKKNGYLYSFAPRKKEDQDPISPNKFVGNFGNTLIGTATATGIYSDVKGRKTIPAKLQILLNNLKENDNPVLLLYRLKD</sequence>
<comment type="caution">
    <text evidence="2">The sequence shown here is derived from an EMBL/GenBank/DDBJ whole genome shotgun (WGS) entry which is preliminary data.</text>
</comment>
<dbReference type="AlphaFoldDB" id="A0A3D2SDT8"/>
<dbReference type="Pfam" id="PF17170">
    <property type="entry name" value="DUF5128"/>
    <property type="match status" value="1"/>
</dbReference>
<organism evidence="2 3">
    <name type="scientific">Bacteroides graminisolvens</name>
    <dbReference type="NCBI Taxonomy" id="477666"/>
    <lineage>
        <taxon>Bacteria</taxon>
        <taxon>Pseudomonadati</taxon>
        <taxon>Bacteroidota</taxon>
        <taxon>Bacteroidia</taxon>
        <taxon>Bacteroidales</taxon>
        <taxon>Bacteroidaceae</taxon>
        <taxon>Bacteroides</taxon>
    </lineage>
</organism>
<reference evidence="2 3" key="1">
    <citation type="journal article" date="2018" name="Nat. Biotechnol.">
        <title>A standardized bacterial taxonomy based on genome phylogeny substantially revises the tree of life.</title>
        <authorList>
            <person name="Parks D.H."/>
            <person name="Chuvochina M."/>
            <person name="Waite D.W."/>
            <person name="Rinke C."/>
            <person name="Skarshewski A."/>
            <person name="Chaumeil P.A."/>
            <person name="Hugenholtz P."/>
        </authorList>
    </citation>
    <scope>NUCLEOTIDE SEQUENCE [LARGE SCALE GENOMIC DNA]</scope>
    <source>
        <strain evidence="2">UBA9667</strain>
    </source>
</reference>
<keyword evidence="1" id="KW-1133">Transmembrane helix</keyword>
<keyword evidence="1" id="KW-0472">Membrane</keyword>
<protein>
    <recommendedName>
        <fullName evidence="4">6-bladed beta-propeller</fullName>
    </recommendedName>
</protein>
<dbReference type="EMBL" id="DPVG01000095">
    <property type="protein sequence ID" value="HCK23690.1"/>
    <property type="molecule type" value="Genomic_DNA"/>
</dbReference>
<accession>A0A3D2SDT8</accession>